<dbReference type="AlphaFoldDB" id="A0A1A8PHR2"/>
<sequence>TFWIRFDLKADCDTQSEKGRTFITTFLLTGSRKWSQIKRRREFRRKQKLRRGIKTREN</sequence>
<gene>
    <name evidence="1" type="primary">Nfu_g_1_011813</name>
</gene>
<organism evidence="1">
    <name type="scientific">Nothobranchius pienaari</name>
    <dbReference type="NCBI Taxonomy" id="704102"/>
    <lineage>
        <taxon>Eukaryota</taxon>
        <taxon>Metazoa</taxon>
        <taxon>Chordata</taxon>
        <taxon>Craniata</taxon>
        <taxon>Vertebrata</taxon>
        <taxon>Euteleostomi</taxon>
        <taxon>Actinopterygii</taxon>
        <taxon>Neopterygii</taxon>
        <taxon>Teleostei</taxon>
        <taxon>Neoteleostei</taxon>
        <taxon>Acanthomorphata</taxon>
        <taxon>Ovalentaria</taxon>
        <taxon>Atherinomorphae</taxon>
        <taxon>Cyprinodontiformes</taxon>
        <taxon>Nothobranchiidae</taxon>
        <taxon>Nothobranchius</taxon>
    </lineage>
</organism>
<dbReference type="EMBL" id="HAEG01007947">
    <property type="protein sequence ID" value="SBR80572.1"/>
    <property type="molecule type" value="Transcribed_RNA"/>
</dbReference>
<proteinExistence type="predicted"/>
<protein>
    <submittedName>
        <fullName evidence="1">Uncharacterized protein</fullName>
    </submittedName>
</protein>
<reference evidence="1" key="2">
    <citation type="submission" date="2016-06" db="EMBL/GenBank/DDBJ databases">
        <title>The genome of a short-lived fish provides insights into sex chromosome evolution and the genetic control of aging.</title>
        <authorList>
            <person name="Reichwald K."/>
            <person name="Felder M."/>
            <person name="Petzold A."/>
            <person name="Koch P."/>
            <person name="Groth M."/>
            <person name="Platzer M."/>
        </authorList>
    </citation>
    <scope>NUCLEOTIDE SEQUENCE</scope>
    <source>
        <tissue evidence="1">Brain</tissue>
    </source>
</reference>
<accession>A0A1A8PHR2</accession>
<evidence type="ECO:0000313" key="1">
    <source>
        <dbReference type="EMBL" id="SBR80572.1"/>
    </source>
</evidence>
<reference evidence="1" key="1">
    <citation type="submission" date="2016-05" db="EMBL/GenBank/DDBJ databases">
        <authorList>
            <person name="Lavstsen T."/>
            <person name="Jespersen J.S."/>
        </authorList>
    </citation>
    <scope>NUCLEOTIDE SEQUENCE</scope>
    <source>
        <tissue evidence="1">Brain</tissue>
    </source>
</reference>
<name>A0A1A8PHR2_9TELE</name>
<feature type="non-terminal residue" evidence="1">
    <location>
        <position position="1"/>
    </location>
</feature>
<feature type="non-terminal residue" evidence="1">
    <location>
        <position position="58"/>
    </location>
</feature>